<dbReference type="OrthoDB" id="1654884at2759"/>
<keyword evidence="3" id="KW-0687">Ribonucleoprotein</keyword>
<dbReference type="GO" id="GO:1990904">
    <property type="term" value="C:ribonucleoprotein complex"/>
    <property type="evidence" value="ECO:0007669"/>
    <property type="project" value="UniProtKB-KW"/>
</dbReference>
<evidence type="ECO:0000256" key="4">
    <source>
        <dbReference type="SAM" id="MobiDB-lite"/>
    </source>
</evidence>
<dbReference type="EMBL" id="CAJVPS010000320">
    <property type="protein sequence ID" value="CAG8476467.1"/>
    <property type="molecule type" value="Genomic_DNA"/>
</dbReference>
<feature type="compositionally biased region" description="Polar residues" evidence="4">
    <location>
        <begin position="90"/>
        <end position="113"/>
    </location>
</feature>
<keyword evidence="2" id="KW-0689">Ribosomal protein</keyword>
<feature type="compositionally biased region" description="Low complexity" evidence="4">
    <location>
        <begin position="76"/>
        <end position="88"/>
    </location>
</feature>
<evidence type="ECO:0000256" key="3">
    <source>
        <dbReference type="ARBA" id="ARBA00023274"/>
    </source>
</evidence>
<dbReference type="Proteomes" id="UP000789508">
    <property type="component" value="Unassembled WGS sequence"/>
</dbReference>
<dbReference type="InterPro" id="IPR036967">
    <property type="entry name" value="Ribosomal_uS11_sf"/>
</dbReference>
<evidence type="ECO:0000313" key="6">
    <source>
        <dbReference type="Proteomes" id="UP000789508"/>
    </source>
</evidence>
<proteinExistence type="inferred from homology"/>
<dbReference type="InterPro" id="IPR001971">
    <property type="entry name" value="Ribosomal_uS11"/>
</dbReference>
<comment type="similarity">
    <text evidence="1">Belongs to the universal ribosomal protein uS11 family.</text>
</comment>
<dbReference type="GO" id="GO:0006412">
    <property type="term" value="P:translation"/>
    <property type="evidence" value="ECO:0007669"/>
    <property type="project" value="InterPro"/>
</dbReference>
<evidence type="ECO:0000256" key="1">
    <source>
        <dbReference type="ARBA" id="ARBA00006194"/>
    </source>
</evidence>
<reference evidence="5" key="1">
    <citation type="submission" date="2021-06" db="EMBL/GenBank/DDBJ databases">
        <authorList>
            <person name="Kallberg Y."/>
            <person name="Tangrot J."/>
            <person name="Rosling A."/>
        </authorList>
    </citation>
    <scope>NUCLEOTIDE SEQUENCE</scope>
    <source>
        <strain evidence="5">FL130A</strain>
    </source>
</reference>
<dbReference type="SUPFAM" id="SSF53137">
    <property type="entry name" value="Translational machinery components"/>
    <property type="match status" value="1"/>
</dbReference>
<dbReference type="Pfam" id="PF00411">
    <property type="entry name" value="Ribosomal_S11"/>
    <property type="match status" value="1"/>
</dbReference>
<sequence length="288" mass="32321">MTSLRLAVFSSRPNPIFRQPETFVCIRNKRQNKKLHSYIIGIGYLKREKSQYINGHFFRQYSSSSKSNDPLGLFTNEDGNNNRTNKNNESSDSPLINPPSSQQRSSTSGMDAFSSAINKNTSQQRSQQLFQSQFTNSPISSTASKLVMQERDRQVKSDVTRLLKDMLERSASTHFIYVTASYNNTIITLTDNKHNPLVRQSGGTVGFKKSHRGGYEAAHQTAVAIATKAKEKNIKIMDVEIVLKGFGPGRDAAFKALTAPENGWNIKRVTDATPIPFNGCRPRKTRRI</sequence>
<dbReference type="GO" id="GO:0005840">
    <property type="term" value="C:ribosome"/>
    <property type="evidence" value="ECO:0007669"/>
    <property type="project" value="UniProtKB-KW"/>
</dbReference>
<dbReference type="GO" id="GO:0003735">
    <property type="term" value="F:structural constituent of ribosome"/>
    <property type="evidence" value="ECO:0007669"/>
    <property type="project" value="InterPro"/>
</dbReference>
<organism evidence="5 6">
    <name type="scientific">Ambispora leptoticha</name>
    <dbReference type="NCBI Taxonomy" id="144679"/>
    <lineage>
        <taxon>Eukaryota</taxon>
        <taxon>Fungi</taxon>
        <taxon>Fungi incertae sedis</taxon>
        <taxon>Mucoromycota</taxon>
        <taxon>Glomeromycotina</taxon>
        <taxon>Glomeromycetes</taxon>
        <taxon>Archaeosporales</taxon>
        <taxon>Ambisporaceae</taxon>
        <taxon>Ambispora</taxon>
    </lineage>
</organism>
<accession>A0A9N8W681</accession>
<dbReference type="AlphaFoldDB" id="A0A9N8W681"/>
<evidence type="ECO:0000256" key="2">
    <source>
        <dbReference type="ARBA" id="ARBA00022980"/>
    </source>
</evidence>
<dbReference type="PANTHER" id="PTHR11759">
    <property type="entry name" value="40S RIBOSOMAL PROTEIN S14/30S RIBOSOMAL PROTEIN S11"/>
    <property type="match status" value="1"/>
</dbReference>
<comment type="caution">
    <text evidence="5">The sequence shown here is derived from an EMBL/GenBank/DDBJ whole genome shotgun (WGS) entry which is preliminary data.</text>
</comment>
<dbReference type="Gene3D" id="3.30.420.80">
    <property type="entry name" value="Ribosomal protein S11"/>
    <property type="match status" value="1"/>
</dbReference>
<evidence type="ECO:0000313" key="5">
    <source>
        <dbReference type="EMBL" id="CAG8476467.1"/>
    </source>
</evidence>
<gene>
    <name evidence="5" type="ORF">ALEPTO_LOCUS2265</name>
</gene>
<feature type="region of interest" description="Disordered" evidence="4">
    <location>
        <begin position="62"/>
        <end position="113"/>
    </location>
</feature>
<name>A0A9N8W681_9GLOM</name>
<keyword evidence="6" id="KW-1185">Reference proteome</keyword>
<protein>
    <submittedName>
        <fullName evidence="5">12073_t:CDS:1</fullName>
    </submittedName>
</protein>
<dbReference type="HAMAP" id="MF_01310">
    <property type="entry name" value="Ribosomal_uS11"/>
    <property type="match status" value="1"/>
</dbReference>